<evidence type="ECO:0000256" key="2">
    <source>
        <dbReference type="ARBA" id="ARBA00022741"/>
    </source>
</evidence>
<dbReference type="Pfam" id="PF00005">
    <property type="entry name" value="ABC_tran"/>
    <property type="match status" value="1"/>
</dbReference>
<accession>A0ABW3UBJ9</accession>
<keyword evidence="1" id="KW-0813">Transport</keyword>
<evidence type="ECO:0000256" key="5">
    <source>
        <dbReference type="ARBA" id="ARBA00022967"/>
    </source>
</evidence>
<dbReference type="PANTHER" id="PTHR43499:SF1">
    <property type="entry name" value="ABC TRANSPORTER I FAMILY MEMBER 1"/>
    <property type="match status" value="1"/>
</dbReference>
<keyword evidence="5" id="KW-1278">Translocase</keyword>
<keyword evidence="6" id="KW-0472">Membrane</keyword>
<dbReference type="NCBIfam" id="TIGR01189">
    <property type="entry name" value="ccmA"/>
    <property type="match status" value="1"/>
</dbReference>
<dbReference type="SUPFAM" id="SSF52540">
    <property type="entry name" value="P-loop containing nucleoside triphosphate hydrolases"/>
    <property type="match status" value="1"/>
</dbReference>
<evidence type="ECO:0000256" key="3">
    <source>
        <dbReference type="ARBA" id="ARBA00022748"/>
    </source>
</evidence>
<evidence type="ECO:0000256" key="4">
    <source>
        <dbReference type="ARBA" id="ARBA00022840"/>
    </source>
</evidence>
<dbReference type="Gene3D" id="3.40.50.300">
    <property type="entry name" value="P-loop containing nucleotide triphosphate hydrolases"/>
    <property type="match status" value="1"/>
</dbReference>
<dbReference type="PANTHER" id="PTHR43499">
    <property type="entry name" value="ABC TRANSPORTER I FAMILY MEMBER 1"/>
    <property type="match status" value="1"/>
</dbReference>
<comment type="caution">
    <text evidence="8">The sequence shown here is derived from an EMBL/GenBank/DDBJ whole genome shotgun (WGS) entry which is preliminary data.</text>
</comment>
<keyword evidence="4" id="KW-0067">ATP-binding</keyword>
<dbReference type="PROSITE" id="PS50893">
    <property type="entry name" value="ABC_TRANSPORTER_2"/>
    <property type="match status" value="1"/>
</dbReference>
<evidence type="ECO:0000313" key="9">
    <source>
        <dbReference type="Proteomes" id="UP001597264"/>
    </source>
</evidence>
<protein>
    <submittedName>
        <fullName evidence="8">Cytochrome c biogenesis heme-transporting ATPase CcmA</fullName>
    </submittedName>
</protein>
<proteinExistence type="predicted"/>
<dbReference type="EMBL" id="JBHTLR010000019">
    <property type="protein sequence ID" value="MFD1217940.1"/>
    <property type="molecule type" value="Genomic_DNA"/>
</dbReference>
<name>A0ABW3UBJ9_9GAMM</name>
<dbReference type="NCBIfam" id="NF010061">
    <property type="entry name" value="PRK13538.1"/>
    <property type="match status" value="1"/>
</dbReference>
<dbReference type="InterPro" id="IPR003439">
    <property type="entry name" value="ABC_transporter-like_ATP-bd"/>
</dbReference>
<evidence type="ECO:0000259" key="7">
    <source>
        <dbReference type="PROSITE" id="PS50893"/>
    </source>
</evidence>
<organism evidence="8 9">
    <name type="scientific">Microbulbifer celer</name>
    <dbReference type="NCBI Taxonomy" id="435905"/>
    <lineage>
        <taxon>Bacteria</taxon>
        <taxon>Pseudomonadati</taxon>
        <taxon>Pseudomonadota</taxon>
        <taxon>Gammaproteobacteria</taxon>
        <taxon>Cellvibrionales</taxon>
        <taxon>Microbulbiferaceae</taxon>
        <taxon>Microbulbifer</taxon>
    </lineage>
</organism>
<keyword evidence="2" id="KW-0547">Nucleotide-binding</keyword>
<keyword evidence="3" id="KW-0201">Cytochrome c-type biogenesis</keyword>
<dbReference type="InterPro" id="IPR027417">
    <property type="entry name" value="P-loop_NTPase"/>
</dbReference>
<evidence type="ECO:0000256" key="6">
    <source>
        <dbReference type="ARBA" id="ARBA00023136"/>
    </source>
</evidence>
<keyword evidence="9" id="KW-1185">Reference proteome</keyword>
<dbReference type="SMART" id="SM00382">
    <property type="entry name" value="AAA"/>
    <property type="match status" value="1"/>
</dbReference>
<dbReference type="InterPro" id="IPR003593">
    <property type="entry name" value="AAA+_ATPase"/>
</dbReference>
<dbReference type="RefSeq" id="WP_230439051.1">
    <property type="nucleotide sequence ID" value="NZ_CP087715.1"/>
</dbReference>
<evidence type="ECO:0000256" key="1">
    <source>
        <dbReference type="ARBA" id="ARBA00022448"/>
    </source>
</evidence>
<gene>
    <name evidence="8" type="primary">ccmA</name>
    <name evidence="8" type="ORF">ACFQ2X_15145</name>
</gene>
<dbReference type="Proteomes" id="UP001597264">
    <property type="component" value="Unassembled WGS sequence"/>
</dbReference>
<reference evidence="9" key="1">
    <citation type="journal article" date="2019" name="Int. J. Syst. Evol. Microbiol.">
        <title>The Global Catalogue of Microorganisms (GCM) 10K type strain sequencing project: providing services to taxonomists for standard genome sequencing and annotation.</title>
        <authorList>
            <consortium name="The Broad Institute Genomics Platform"/>
            <consortium name="The Broad Institute Genome Sequencing Center for Infectious Disease"/>
            <person name="Wu L."/>
            <person name="Ma J."/>
        </authorList>
    </citation>
    <scope>NUCLEOTIDE SEQUENCE [LARGE SCALE GENOMIC DNA]</scope>
    <source>
        <strain evidence="9">CCUG 54356</strain>
    </source>
</reference>
<sequence length="226" mass="24431">MAPDIPPTLRVRSLSCERDGRALFVGLSFELAAGAALQIVGANGAGKSTLIRTLIGSASDFQGEILWGDRPYPHSLAQLRQSLLYIGHNAGIRRGLTPLENLTWYGASRQAALAALDAVDLYGFEDLPCQQLSAGQNRRVALARLYLPGVPQLWILDEPLAALDVHGVATLEKRMTAHLAQGGSMLLTSHQPVAIEALSRLNLSDFTPHSYGEDLDGPREEVAHEY</sequence>
<evidence type="ECO:0000313" key="8">
    <source>
        <dbReference type="EMBL" id="MFD1217940.1"/>
    </source>
</evidence>
<feature type="domain" description="ABC transporter" evidence="7">
    <location>
        <begin position="9"/>
        <end position="223"/>
    </location>
</feature>
<dbReference type="InterPro" id="IPR005895">
    <property type="entry name" value="ABC_transptr_haem_export_CcmA"/>
</dbReference>